<dbReference type="Proteomes" id="UP000249185">
    <property type="component" value="Unassembled WGS sequence"/>
</dbReference>
<feature type="transmembrane region" description="Helical" evidence="1">
    <location>
        <begin position="12"/>
        <end position="32"/>
    </location>
</feature>
<evidence type="ECO:0000256" key="1">
    <source>
        <dbReference type="SAM" id="Phobius"/>
    </source>
</evidence>
<dbReference type="EMBL" id="QFPW01000012">
    <property type="protein sequence ID" value="PZQ48366.1"/>
    <property type="molecule type" value="Genomic_DNA"/>
</dbReference>
<proteinExistence type="predicted"/>
<organism evidence="2 3">
    <name type="scientific">Rhodovulum sulfidophilum</name>
    <name type="common">Rhodobacter sulfidophilus</name>
    <dbReference type="NCBI Taxonomy" id="35806"/>
    <lineage>
        <taxon>Bacteria</taxon>
        <taxon>Pseudomonadati</taxon>
        <taxon>Pseudomonadota</taxon>
        <taxon>Alphaproteobacteria</taxon>
        <taxon>Rhodobacterales</taxon>
        <taxon>Paracoccaceae</taxon>
        <taxon>Rhodovulum</taxon>
    </lineage>
</organism>
<sequence>MAFIEPNLSALAVFALLASIGSLGFLVLSGAFPLATRPDLARPLGLGLIALNTGLLGLVLWGTVAFGLDHLRWTSMVIVGGFALLFTPGLFNAWPGRWRDGMAGLGIVTLGLGLSALLLGGLA</sequence>
<feature type="transmembrane region" description="Helical" evidence="1">
    <location>
        <begin position="73"/>
        <end position="91"/>
    </location>
</feature>
<gene>
    <name evidence="2" type="ORF">DI556_14565</name>
</gene>
<reference evidence="2 3" key="1">
    <citation type="submission" date="2017-08" db="EMBL/GenBank/DDBJ databases">
        <title>Infants hospitalized years apart are colonized by the same room-sourced microbial strains.</title>
        <authorList>
            <person name="Brooks B."/>
            <person name="Olm M.R."/>
            <person name="Firek B.A."/>
            <person name="Baker R."/>
            <person name="Thomas B.C."/>
            <person name="Morowitz M.J."/>
            <person name="Banfield J.F."/>
        </authorList>
    </citation>
    <scope>NUCLEOTIDE SEQUENCE [LARGE SCALE GENOMIC DNA]</scope>
    <source>
        <strain evidence="2">S2_005_002_R2_34</strain>
    </source>
</reference>
<evidence type="ECO:0000313" key="2">
    <source>
        <dbReference type="EMBL" id="PZQ48366.1"/>
    </source>
</evidence>
<keyword evidence="1" id="KW-0812">Transmembrane</keyword>
<protein>
    <submittedName>
        <fullName evidence="2">Uncharacterized protein</fullName>
    </submittedName>
</protein>
<comment type="caution">
    <text evidence="2">The sequence shown here is derived from an EMBL/GenBank/DDBJ whole genome shotgun (WGS) entry which is preliminary data.</text>
</comment>
<dbReference type="AlphaFoldDB" id="A0A2W5N4M2"/>
<accession>A0A2W5N4M2</accession>
<feature type="transmembrane region" description="Helical" evidence="1">
    <location>
        <begin position="44"/>
        <end position="67"/>
    </location>
</feature>
<keyword evidence="1" id="KW-1133">Transmembrane helix</keyword>
<evidence type="ECO:0000313" key="3">
    <source>
        <dbReference type="Proteomes" id="UP000249185"/>
    </source>
</evidence>
<name>A0A2W5N4M2_RHOSU</name>
<keyword evidence="1" id="KW-0472">Membrane</keyword>
<feature type="transmembrane region" description="Helical" evidence="1">
    <location>
        <begin position="103"/>
        <end position="122"/>
    </location>
</feature>